<accession>A0A835MGU8</accession>
<evidence type="ECO:0000256" key="4">
    <source>
        <dbReference type="ARBA" id="ARBA00022840"/>
    </source>
</evidence>
<evidence type="ECO:0000256" key="3">
    <source>
        <dbReference type="ARBA" id="ARBA00022777"/>
    </source>
</evidence>
<evidence type="ECO:0000256" key="2">
    <source>
        <dbReference type="ARBA" id="ARBA00022741"/>
    </source>
</evidence>
<sequence length="207" mass="23270">MTKERANFEALALREDGQLCPENVPEVYHFDQHTSDYMTKTLNYISLLYCTATEHKRDGKCLLCLSFVLICYLSYSISNWCIANGDLGEMFLMFALYMLYAVAEFCGNVELSRLTEQAMIEVSIAVSGKVIALCIPIYGIMVNLKMSPITRCMSAPVIVVIALCFIVVSSSLIELCCERRAVWIEGALVLLLHHRWASVVSCAFHVE</sequence>
<keyword evidence="1" id="KW-0808">Transferase</keyword>
<keyword evidence="2" id="KW-0547">Nucleotide-binding</keyword>
<dbReference type="EMBL" id="JADGMS010000016">
    <property type="protein sequence ID" value="KAF9665977.1"/>
    <property type="molecule type" value="Genomic_DNA"/>
</dbReference>
<keyword evidence="4" id="KW-0067">ATP-binding</keyword>
<keyword evidence="3" id="KW-0418">Kinase</keyword>
<feature type="transmembrane region" description="Helical" evidence="5">
    <location>
        <begin position="119"/>
        <end position="141"/>
    </location>
</feature>
<feature type="transmembrane region" description="Helical" evidence="5">
    <location>
        <begin position="61"/>
        <end position="78"/>
    </location>
</feature>
<gene>
    <name evidence="6" type="ORF">SADUNF_Sadunf16G0181100</name>
</gene>
<dbReference type="OrthoDB" id="2461at2759"/>
<feature type="transmembrane region" description="Helical" evidence="5">
    <location>
        <begin position="153"/>
        <end position="173"/>
    </location>
</feature>
<evidence type="ECO:0000256" key="1">
    <source>
        <dbReference type="ARBA" id="ARBA00022679"/>
    </source>
</evidence>
<keyword evidence="5" id="KW-1133">Transmembrane helix</keyword>
<dbReference type="PANTHER" id="PTHR34273:SF2">
    <property type="entry name" value="METHYLTHIORIBOSE KINASE"/>
    <property type="match status" value="1"/>
</dbReference>
<organism evidence="6 7">
    <name type="scientific">Salix dunnii</name>
    <dbReference type="NCBI Taxonomy" id="1413687"/>
    <lineage>
        <taxon>Eukaryota</taxon>
        <taxon>Viridiplantae</taxon>
        <taxon>Streptophyta</taxon>
        <taxon>Embryophyta</taxon>
        <taxon>Tracheophyta</taxon>
        <taxon>Spermatophyta</taxon>
        <taxon>Magnoliopsida</taxon>
        <taxon>eudicotyledons</taxon>
        <taxon>Gunneridae</taxon>
        <taxon>Pentapetalae</taxon>
        <taxon>rosids</taxon>
        <taxon>fabids</taxon>
        <taxon>Malpighiales</taxon>
        <taxon>Salicaceae</taxon>
        <taxon>Saliceae</taxon>
        <taxon>Salix</taxon>
    </lineage>
</organism>
<dbReference type="Gene3D" id="3.30.200.20">
    <property type="entry name" value="Phosphorylase Kinase, domain 1"/>
    <property type="match status" value="1"/>
</dbReference>
<dbReference type="GO" id="GO:0016301">
    <property type="term" value="F:kinase activity"/>
    <property type="evidence" value="ECO:0007669"/>
    <property type="project" value="UniProtKB-KW"/>
</dbReference>
<dbReference type="GO" id="GO:0005524">
    <property type="term" value="F:ATP binding"/>
    <property type="evidence" value="ECO:0007669"/>
    <property type="project" value="UniProtKB-KW"/>
</dbReference>
<evidence type="ECO:0000313" key="7">
    <source>
        <dbReference type="Proteomes" id="UP000657918"/>
    </source>
</evidence>
<keyword evidence="7" id="KW-1185">Reference proteome</keyword>
<dbReference type="PANTHER" id="PTHR34273">
    <property type="entry name" value="METHYLTHIORIBOSE KINASE"/>
    <property type="match status" value="1"/>
</dbReference>
<keyword evidence="5" id="KW-0812">Transmembrane</keyword>
<feature type="transmembrane region" description="Helical" evidence="5">
    <location>
        <begin position="90"/>
        <end position="107"/>
    </location>
</feature>
<evidence type="ECO:0000256" key="5">
    <source>
        <dbReference type="SAM" id="Phobius"/>
    </source>
</evidence>
<dbReference type="Proteomes" id="UP000657918">
    <property type="component" value="Chromosome 16"/>
</dbReference>
<dbReference type="AlphaFoldDB" id="A0A835MGU8"/>
<evidence type="ECO:0000313" key="6">
    <source>
        <dbReference type="EMBL" id="KAF9665977.1"/>
    </source>
</evidence>
<protein>
    <submittedName>
        <fullName evidence="6">Uncharacterized protein</fullName>
    </submittedName>
</protein>
<reference evidence="6 7" key="1">
    <citation type="submission" date="2020-10" db="EMBL/GenBank/DDBJ databases">
        <title>Plant Genome Project.</title>
        <authorList>
            <person name="Zhang R.-G."/>
        </authorList>
    </citation>
    <scope>NUCLEOTIDE SEQUENCE [LARGE SCALE GENOMIC DNA]</scope>
    <source>
        <strain evidence="6">FAFU-HL-1</strain>
        <tissue evidence="6">Leaf</tissue>
    </source>
</reference>
<proteinExistence type="predicted"/>
<keyword evidence="5" id="KW-0472">Membrane</keyword>
<comment type="caution">
    <text evidence="6">The sequence shown here is derived from an EMBL/GenBank/DDBJ whole genome shotgun (WGS) entry which is preliminary data.</text>
</comment>
<name>A0A835MGU8_9ROSI</name>